<evidence type="ECO:0000256" key="9">
    <source>
        <dbReference type="ARBA" id="ARBA00022840"/>
    </source>
</evidence>
<protein>
    <recommendedName>
        <fullName evidence="15">Phenylalanine--tRNA ligase beta subunit</fullName>
        <ecNumber evidence="15">6.1.1.20</ecNumber>
    </recommendedName>
    <alternativeName>
        <fullName evidence="15">Phenylalanyl-tRNA synthetase beta subunit</fullName>
        <shortName evidence="15">PheRS</shortName>
    </alternativeName>
</protein>
<dbReference type="Gene3D" id="3.50.40.10">
    <property type="entry name" value="Phenylalanyl-trna Synthetase, Chain B, domain 3"/>
    <property type="match status" value="1"/>
</dbReference>
<dbReference type="EC" id="6.1.1.20" evidence="15"/>
<evidence type="ECO:0000256" key="5">
    <source>
        <dbReference type="ARBA" id="ARBA00022555"/>
    </source>
</evidence>
<dbReference type="Pfam" id="PF03483">
    <property type="entry name" value="B3_4"/>
    <property type="match status" value="1"/>
</dbReference>
<feature type="binding site" evidence="15">
    <location>
        <position position="481"/>
    </location>
    <ligand>
        <name>Mg(2+)</name>
        <dbReference type="ChEBI" id="CHEBI:18420"/>
        <note>shared with alpha subunit</note>
    </ligand>
</feature>
<evidence type="ECO:0000256" key="10">
    <source>
        <dbReference type="ARBA" id="ARBA00022842"/>
    </source>
</evidence>
<evidence type="ECO:0000256" key="6">
    <source>
        <dbReference type="ARBA" id="ARBA00022598"/>
    </source>
</evidence>
<evidence type="ECO:0000256" key="3">
    <source>
        <dbReference type="ARBA" id="ARBA00011209"/>
    </source>
</evidence>
<dbReference type="InterPro" id="IPR004532">
    <property type="entry name" value="Phe-tRNA-ligase_IIc_bsu_bact"/>
</dbReference>
<dbReference type="AlphaFoldDB" id="A0A2M6W4E5"/>
<keyword evidence="11 16" id="KW-0694">RNA-binding</keyword>
<evidence type="ECO:0000256" key="2">
    <source>
        <dbReference type="ARBA" id="ARBA00008653"/>
    </source>
</evidence>
<evidence type="ECO:0000256" key="15">
    <source>
        <dbReference type="HAMAP-Rule" id="MF_00283"/>
    </source>
</evidence>
<dbReference type="InterPro" id="IPR009061">
    <property type="entry name" value="DNA-bd_dom_put_sf"/>
</dbReference>
<dbReference type="CDD" id="cd02796">
    <property type="entry name" value="tRNA_bind_bactPheRS"/>
    <property type="match status" value="1"/>
</dbReference>
<evidence type="ECO:0000256" key="14">
    <source>
        <dbReference type="ARBA" id="ARBA00049255"/>
    </source>
</evidence>
<evidence type="ECO:0000259" key="17">
    <source>
        <dbReference type="PROSITE" id="PS50886"/>
    </source>
</evidence>
<dbReference type="InterPro" id="IPR020825">
    <property type="entry name" value="Phe-tRNA_synthase-like_B3/B4"/>
</dbReference>
<feature type="binding site" evidence="15">
    <location>
        <position position="484"/>
    </location>
    <ligand>
        <name>Mg(2+)</name>
        <dbReference type="ChEBI" id="CHEBI:18420"/>
        <note>shared with alpha subunit</note>
    </ligand>
</feature>
<comment type="cofactor">
    <cofactor evidence="15">
        <name>Mg(2+)</name>
        <dbReference type="ChEBI" id="CHEBI:18420"/>
    </cofactor>
    <text evidence="15">Binds 2 magnesium ions per tetramer.</text>
</comment>
<dbReference type="PANTHER" id="PTHR10947:SF0">
    <property type="entry name" value="PHENYLALANINE--TRNA LIGASE BETA SUBUNIT"/>
    <property type="match status" value="1"/>
</dbReference>
<keyword evidence="10 15" id="KW-0460">Magnesium</keyword>
<evidence type="ECO:0000259" key="18">
    <source>
        <dbReference type="PROSITE" id="PS51447"/>
    </source>
</evidence>
<dbReference type="InterPro" id="IPR005121">
    <property type="entry name" value="Fdx_antiC-bd"/>
</dbReference>
<dbReference type="FunFam" id="3.30.70.380:FF:000001">
    <property type="entry name" value="Phenylalanine--tRNA ligase beta subunit"/>
    <property type="match status" value="1"/>
</dbReference>
<keyword evidence="4 15" id="KW-0963">Cytoplasm</keyword>
<dbReference type="NCBIfam" id="TIGR00472">
    <property type="entry name" value="pheT_bact"/>
    <property type="match status" value="1"/>
</dbReference>
<accession>A0A2M6W4E5</accession>
<dbReference type="Gene3D" id="2.40.50.140">
    <property type="entry name" value="Nucleic acid-binding proteins"/>
    <property type="match status" value="1"/>
</dbReference>
<name>A0A2M6W4E5_9BACT</name>
<dbReference type="EMBL" id="PFBX01000014">
    <property type="protein sequence ID" value="PIT87657.1"/>
    <property type="molecule type" value="Genomic_DNA"/>
</dbReference>
<dbReference type="PROSITE" id="PS51483">
    <property type="entry name" value="B5"/>
    <property type="match status" value="1"/>
</dbReference>
<proteinExistence type="inferred from homology"/>
<dbReference type="GO" id="GO:0005524">
    <property type="term" value="F:ATP binding"/>
    <property type="evidence" value="ECO:0007669"/>
    <property type="project" value="UniProtKB-UniRule"/>
</dbReference>
<feature type="domain" description="TRNA-binding" evidence="17">
    <location>
        <begin position="41"/>
        <end position="160"/>
    </location>
</feature>
<evidence type="ECO:0000256" key="1">
    <source>
        <dbReference type="ARBA" id="ARBA00004496"/>
    </source>
</evidence>
<dbReference type="PANTHER" id="PTHR10947">
    <property type="entry name" value="PHENYLALANYL-TRNA SYNTHETASE BETA CHAIN AND LEUCINE-RICH REPEAT-CONTAINING PROTEIN 47"/>
    <property type="match status" value="1"/>
</dbReference>
<comment type="caution">
    <text evidence="20">The sequence shown here is derived from an EMBL/GenBank/DDBJ whole genome shotgun (WGS) entry which is preliminary data.</text>
</comment>
<evidence type="ECO:0000256" key="13">
    <source>
        <dbReference type="ARBA" id="ARBA00023146"/>
    </source>
</evidence>
<keyword evidence="9 15" id="KW-0067">ATP-binding</keyword>
<evidence type="ECO:0000256" key="7">
    <source>
        <dbReference type="ARBA" id="ARBA00022723"/>
    </source>
</evidence>
<keyword evidence="5 16" id="KW-0820">tRNA-binding</keyword>
<dbReference type="InterPro" id="IPR045060">
    <property type="entry name" value="Phe-tRNA-ligase_IIc_bsu"/>
</dbReference>
<dbReference type="SUPFAM" id="SSF50249">
    <property type="entry name" value="Nucleic acid-binding proteins"/>
    <property type="match status" value="1"/>
</dbReference>
<keyword evidence="12 15" id="KW-0648">Protein biosynthesis</keyword>
<dbReference type="GO" id="GO:0009328">
    <property type="term" value="C:phenylalanine-tRNA ligase complex"/>
    <property type="evidence" value="ECO:0007669"/>
    <property type="project" value="TreeGrafter"/>
</dbReference>
<feature type="domain" description="FDX-ACB" evidence="18">
    <location>
        <begin position="725"/>
        <end position="817"/>
    </location>
</feature>
<feature type="binding site" evidence="15">
    <location>
        <position position="475"/>
    </location>
    <ligand>
        <name>Mg(2+)</name>
        <dbReference type="ChEBI" id="CHEBI:18420"/>
        <note>shared with alpha subunit</note>
    </ligand>
</feature>
<dbReference type="Pfam" id="PF01588">
    <property type="entry name" value="tRNA_bind"/>
    <property type="match status" value="1"/>
</dbReference>
<dbReference type="GO" id="GO:0000049">
    <property type="term" value="F:tRNA binding"/>
    <property type="evidence" value="ECO:0007669"/>
    <property type="project" value="UniProtKB-UniRule"/>
</dbReference>
<dbReference type="SUPFAM" id="SSF46955">
    <property type="entry name" value="Putative DNA-binding domain"/>
    <property type="match status" value="1"/>
</dbReference>
<comment type="subcellular location">
    <subcellularLocation>
        <location evidence="1 15">Cytoplasm</location>
    </subcellularLocation>
</comment>
<dbReference type="Pfam" id="PF17759">
    <property type="entry name" value="tRNA_synthFbeta"/>
    <property type="match status" value="1"/>
</dbReference>
<dbReference type="InterPro" id="IPR012340">
    <property type="entry name" value="NA-bd_OB-fold"/>
</dbReference>
<dbReference type="PROSITE" id="PS51447">
    <property type="entry name" value="FDX_ACB"/>
    <property type="match status" value="1"/>
</dbReference>
<keyword evidence="6 15" id="KW-0436">Ligase</keyword>
<dbReference type="Gene3D" id="3.30.930.10">
    <property type="entry name" value="Bira Bifunctional Protein, Domain 2"/>
    <property type="match status" value="1"/>
</dbReference>
<evidence type="ECO:0000256" key="8">
    <source>
        <dbReference type="ARBA" id="ARBA00022741"/>
    </source>
</evidence>
<keyword evidence="13 15" id="KW-0030">Aminoacyl-tRNA synthetase</keyword>
<dbReference type="Pfam" id="PF03147">
    <property type="entry name" value="FDX-ACB"/>
    <property type="match status" value="1"/>
</dbReference>
<evidence type="ECO:0000256" key="11">
    <source>
        <dbReference type="ARBA" id="ARBA00022884"/>
    </source>
</evidence>
<sequence length="818" mass="91767">MKVSFNWLKQYIEFPQNTTPEELANRLTMSTVEVEGMKTQGDTLVGIVVGEIVKIDNHPNADKLKVCLVDDGQCQTQVVCGGSNIKENMKIAFAPVGVFVRWHGQGELVELQKAKIRGVESNGMICASSEIGLGEIFLAENETEVLNLDFLSAKPGTLLSEALEFDDKIFDIDNKSMTHRPDLWGHYGLAREISALYGLDLAPYNPSKIKAGKKMEIKVKVDDHKLCPRYMAVAIDGVKVESSPLWMQKKLLAVGLRPINNIVDITNYVLLDLGQPMHAFDADYLTSDKTNQKNIFVRRAKEGEKFVTLDDKKYQLDAGAIVVSDNEKAVALGGVMGGLNSGITNKTTIVVYESANFDATTIRQTSVKLGLRTDSSARFEKSLDPNNAELAIRRAVQLTLELCPTAKVISNLADSSDFTLKTGPIALDWDFLRKKLGQELPKKQVVNILTGLGFGVKETRQELLVKVPTWRATKDISIPEDLVEEVARIYGYDNIQSRAPLFAISPPEVNESRQLERHILDILVKDLGYNEVLNYSFVSLGQIKNLRDDPKKYIELANPISKEKPFLRRNLLLNLLENVVKNIEFYDEVRLCEIGKTFLAEASGIRADKNNEQQLPRQNVWLTALFASKNDTNPFWQSRRVLEKICNYFNLNYSLNVEAKIENWRHPARFGGVVINGMEMGTIYEIHPMTAKNFGLEIKLSALDINLNKLSEVVGEGGAKYQALPVFPEVVRDLAIIVKNEVNHSDVLKTLSNFDPILKRVEIFDAYEGKNIGEGYKSLAYHLTYSHPERTLTAEEVDVVQERAVEALNKKLHAQVRQ</sequence>
<evidence type="ECO:0000313" key="21">
    <source>
        <dbReference type="Proteomes" id="UP000231183"/>
    </source>
</evidence>
<reference evidence="21" key="1">
    <citation type="submission" date="2017-09" db="EMBL/GenBank/DDBJ databases">
        <title>Depth-based differentiation of microbial function through sediment-hosted aquifers and enrichment of novel symbionts in the deep terrestrial subsurface.</title>
        <authorList>
            <person name="Probst A.J."/>
            <person name="Ladd B."/>
            <person name="Jarett J.K."/>
            <person name="Geller-Mcgrath D.E."/>
            <person name="Sieber C.M.K."/>
            <person name="Emerson J.B."/>
            <person name="Anantharaman K."/>
            <person name="Thomas B.C."/>
            <person name="Malmstrom R."/>
            <person name="Stieglmeier M."/>
            <person name="Klingl A."/>
            <person name="Woyke T."/>
            <person name="Ryan C.M."/>
            <person name="Banfield J.F."/>
        </authorList>
    </citation>
    <scope>NUCLEOTIDE SEQUENCE [LARGE SCALE GENOMIC DNA]</scope>
</reference>
<dbReference type="SMART" id="SM00873">
    <property type="entry name" value="B3_4"/>
    <property type="match status" value="1"/>
</dbReference>
<dbReference type="SMART" id="SM00874">
    <property type="entry name" value="B5"/>
    <property type="match status" value="1"/>
</dbReference>
<evidence type="ECO:0000259" key="19">
    <source>
        <dbReference type="PROSITE" id="PS51483"/>
    </source>
</evidence>
<dbReference type="InterPro" id="IPR036690">
    <property type="entry name" value="Fdx_antiC-bd_sf"/>
</dbReference>
<dbReference type="SUPFAM" id="SSF55681">
    <property type="entry name" value="Class II aaRS and biotin synthetases"/>
    <property type="match status" value="1"/>
</dbReference>
<dbReference type="PROSITE" id="PS50886">
    <property type="entry name" value="TRBD"/>
    <property type="match status" value="1"/>
</dbReference>
<organism evidence="20 21">
    <name type="scientific">Candidatus Magasanikbacteria bacterium CG10_big_fil_rev_8_21_14_0_10_40_10</name>
    <dbReference type="NCBI Taxonomy" id="1974648"/>
    <lineage>
        <taxon>Bacteria</taxon>
        <taxon>Candidatus Magasanikiibacteriota</taxon>
    </lineage>
</organism>
<comment type="similarity">
    <text evidence="2 15">Belongs to the phenylalanyl-tRNA synthetase beta subunit family. Type 1 subfamily.</text>
</comment>
<gene>
    <name evidence="15" type="primary">pheT</name>
    <name evidence="20" type="ORF">COU31_01755</name>
</gene>
<dbReference type="Gene3D" id="3.30.70.380">
    <property type="entry name" value="Ferrodoxin-fold anticodon-binding domain"/>
    <property type="match status" value="1"/>
</dbReference>
<dbReference type="Proteomes" id="UP000231183">
    <property type="component" value="Unassembled WGS sequence"/>
</dbReference>
<dbReference type="Gene3D" id="3.30.56.10">
    <property type="match status" value="2"/>
</dbReference>
<dbReference type="SUPFAM" id="SSF56037">
    <property type="entry name" value="PheT/TilS domain"/>
    <property type="match status" value="1"/>
</dbReference>
<dbReference type="SMART" id="SM00896">
    <property type="entry name" value="FDX-ACB"/>
    <property type="match status" value="1"/>
</dbReference>
<dbReference type="InterPro" id="IPR041616">
    <property type="entry name" value="PheRS_beta_core"/>
</dbReference>
<dbReference type="HAMAP" id="MF_00283">
    <property type="entry name" value="Phe_tRNA_synth_beta1"/>
    <property type="match status" value="1"/>
</dbReference>
<dbReference type="SUPFAM" id="SSF54991">
    <property type="entry name" value="Anticodon-binding domain of PheRS"/>
    <property type="match status" value="1"/>
</dbReference>
<dbReference type="GO" id="GO:0006432">
    <property type="term" value="P:phenylalanyl-tRNA aminoacylation"/>
    <property type="evidence" value="ECO:0007669"/>
    <property type="project" value="UniProtKB-UniRule"/>
</dbReference>
<dbReference type="GO" id="GO:0000287">
    <property type="term" value="F:magnesium ion binding"/>
    <property type="evidence" value="ECO:0007669"/>
    <property type="project" value="UniProtKB-UniRule"/>
</dbReference>
<evidence type="ECO:0000256" key="4">
    <source>
        <dbReference type="ARBA" id="ARBA00022490"/>
    </source>
</evidence>
<evidence type="ECO:0000313" key="20">
    <source>
        <dbReference type="EMBL" id="PIT87657.1"/>
    </source>
</evidence>
<keyword evidence="7 15" id="KW-0479">Metal-binding</keyword>
<dbReference type="InterPro" id="IPR002547">
    <property type="entry name" value="tRNA-bd_dom"/>
</dbReference>
<comment type="catalytic activity">
    <reaction evidence="14 15">
        <text>tRNA(Phe) + L-phenylalanine + ATP = L-phenylalanyl-tRNA(Phe) + AMP + diphosphate + H(+)</text>
        <dbReference type="Rhea" id="RHEA:19413"/>
        <dbReference type="Rhea" id="RHEA-COMP:9668"/>
        <dbReference type="Rhea" id="RHEA-COMP:9699"/>
        <dbReference type="ChEBI" id="CHEBI:15378"/>
        <dbReference type="ChEBI" id="CHEBI:30616"/>
        <dbReference type="ChEBI" id="CHEBI:33019"/>
        <dbReference type="ChEBI" id="CHEBI:58095"/>
        <dbReference type="ChEBI" id="CHEBI:78442"/>
        <dbReference type="ChEBI" id="CHEBI:78531"/>
        <dbReference type="ChEBI" id="CHEBI:456215"/>
        <dbReference type="EC" id="6.1.1.20"/>
    </reaction>
</comment>
<dbReference type="InterPro" id="IPR045864">
    <property type="entry name" value="aa-tRNA-synth_II/BPL/LPL"/>
</dbReference>
<feature type="binding site" evidence="15">
    <location>
        <position position="485"/>
    </location>
    <ligand>
        <name>Mg(2+)</name>
        <dbReference type="ChEBI" id="CHEBI:18420"/>
        <note>shared with alpha subunit</note>
    </ligand>
</feature>
<dbReference type="Pfam" id="PF03484">
    <property type="entry name" value="B5"/>
    <property type="match status" value="1"/>
</dbReference>
<dbReference type="GO" id="GO:0004826">
    <property type="term" value="F:phenylalanine-tRNA ligase activity"/>
    <property type="evidence" value="ECO:0007669"/>
    <property type="project" value="UniProtKB-UniRule"/>
</dbReference>
<comment type="subunit">
    <text evidence="3 15">Tetramer of two alpha and two beta subunits.</text>
</comment>
<evidence type="ECO:0000256" key="12">
    <source>
        <dbReference type="ARBA" id="ARBA00022917"/>
    </source>
</evidence>
<dbReference type="InterPro" id="IPR033714">
    <property type="entry name" value="tRNA_bind_bactPheRS"/>
</dbReference>
<keyword evidence="8 15" id="KW-0547">Nucleotide-binding</keyword>
<dbReference type="InterPro" id="IPR005146">
    <property type="entry name" value="B3/B4_tRNA-bd"/>
</dbReference>
<evidence type="ECO:0000256" key="16">
    <source>
        <dbReference type="PROSITE-ProRule" id="PRU00209"/>
    </source>
</evidence>
<dbReference type="InterPro" id="IPR005147">
    <property type="entry name" value="tRNA_synthase_B5-dom"/>
</dbReference>
<feature type="domain" description="B5" evidence="19">
    <location>
        <begin position="420"/>
        <end position="497"/>
    </location>
</feature>